<keyword evidence="3" id="KW-1185">Reference proteome</keyword>
<sequence length="208" mass="23245">MTRILNLLYRRRTPPRSYHNNNKSDVTHFVNVGDLTIHDSSSDESSDTYDSDDSDDLETRTKTRKGTTTRKTKPDTEDAGPSGGGSGKVRESGGAEGGKRVVYGDSRSRLGETEIRARASVRVTTENPSTSDTQDARRLQLGRQGAPPPPPAHPQKQKEEEGETEEGEIKKRVRKRMKREIRKRHVNQLFIRGENVVLIAVADKPQPD</sequence>
<proteinExistence type="predicted"/>
<feature type="compositionally biased region" description="Basic and acidic residues" evidence="1">
    <location>
        <begin position="106"/>
        <end position="117"/>
    </location>
</feature>
<dbReference type="Gene3D" id="2.30.30.100">
    <property type="match status" value="1"/>
</dbReference>
<gene>
    <name evidence="2" type="ORF">Hamer_G005826</name>
</gene>
<protein>
    <submittedName>
        <fullName evidence="2">Uncharacterized protein</fullName>
    </submittedName>
</protein>
<feature type="compositionally biased region" description="Basic and acidic residues" evidence="1">
    <location>
        <begin position="88"/>
        <end position="99"/>
    </location>
</feature>
<dbReference type="EMBL" id="JAHLQT010037514">
    <property type="protein sequence ID" value="KAG7157403.1"/>
    <property type="molecule type" value="Genomic_DNA"/>
</dbReference>
<evidence type="ECO:0000313" key="2">
    <source>
        <dbReference type="EMBL" id="KAG7157403.1"/>
    </source>
</evidence>
<name>A0A8J5MMW9_HOMAM</name>
<feature type="compositionally biased region" description="Basic residues" evidence="1">
    <location>
        <begin position="62"/>
        <end position="71"/>
    </location>
</feature>
<reference evidence="2" key="1">
    <citation type="journal article" date="2021" name="Sci. Adv.">
        <title>The American lobster genome reveals insights on longevity, neural, and immune adaptations.</title>
        <authorList>
            <person name="Polinski J.M."/>
            <person name="Zimin A.V."/>
            <person name="Clark K.F."/>
            <person name="Kohn A.B."/>
            <person name="Sadowski N."/>
            <person name="Timp W."/>
            <person name="Ptitsyn A."/>
            <person name="Khanna P."/>
            <person name="Romanova D.Y."/>
            <person name="Williams P."/>
            <person name="Greenwood S.J."/>
            <person name="Moroz L.L."/>
            <person name="Walt D.R."/>
            <person name="Bodnar A.G."/>
        </authorList>
    </citation>
    <scope>NUCLEOTIDE SEQUENCE</scope>
    <source>
        <strain evidence="2">GMGI-L3</strain>
    </source>
</reference>
<accession>A0A8J5MMW9</accession>
<feature type="compositionally biased region" description="Acidic residues" evidence="1">
    <location>
        <begin position="42"/>
        <end position="56"/>
    </location>
</feature>
<organism evidence="2 3">
    <name type="scientific">Homarus americanus</name>
    <name type="common">American lobster</name>
    <dbReference type="NCBI Taxonomy" id="6706"/>
    <lineage>
        <taxon>Eukaryota</taxon>
        <taxon>Metazoa</taxon>
        <taxon>Ecdysozoa</taxon>
        <taxon>Arthropoda</taxon>
        <taxon>Crustacea</taxon>
        <taxon>Multicrustacea</taxon>
        <taxon>Malacostraca</taxon>
        <taxon>Eumalacostraca</taxon>
        <taxon>Eucarida</taxon>
        <taxon>Decapoda</taxon>
        <taxon>Pleocyemata</taxon>
        <taxon>Astacidea</taxon>
        <taxon>Nephropoidea</taxon>
        <taxon>Nephropidae</taxon>
        <taxon>Homarus</taxon>
    </lineage>
</organism>
<feature type="compositionally biased region" description="Polar residues" evidence="1">
    <location>
        <begin position="122"/>
        <end position="133"/>
    </location>
</feature>
<dbReference type="AlphaFoldDB" id="A0A8J5MMW9"/>
<evidence type="ECO:0000256" key="1">
    <source>
        <dbReference type="SAM" id="MobiDB-lite"/>
    </source>
</evidence>
<comment type="caution">
    <text evidence="2">The sequence shown here is derived from an EMBL/GenBank/DDBJ whole genome shotgun (WGS) entry which is preliminary data.</text>
</comment>
<dbReference type="Proteomes" id="UP000747542">
    <property type="component" value="Unassembled WGS sequence"/>
</dbReference>
<feature type="region of interest" description="Disordered" evidence="1">
    <location>
        <begin position="37"/>
        <end position="177"/>
    </location>
</feature>
<evidence type="ECO:0000313" key="3">
    <source>
        <dbReference type="Proteomes" id="UP000747542"/>
    </source>
</evidence>